<proteinExistence type="predicted"/>
<evidence type="ECO:0000259" key="1">
    <source>
        <dbReference type="PROSITE" id="PS50076"/>
    </source>
</evidence>
<dbReference type="PRINTS" id="PR00625">
    <property type="entry name" value="JDOMAIN"/>
</dbReference>
<dbReference type="SMART" id="SM00271">
    <property type="entry name" value="DnaJ"/>
    <property type="match status" value="1"/>
</dbReference>
<reference evidence="2 3" key="1">
    <citation type="journal article" date="2023" name="Hortic Res">
        <title>The complete reference genome for grapevine (Vitis vinifera L.) genetics and breeding.</title>
        <authorList>
            <person name="Shi X."/>
            <person name="Cao S."/>
            <person name="Wang X."/>
            <person name="Huang S."/>
            <person name="Wang Y."/>
            <person name="Liu Z."/>
            <person name="Liu W."/>
            <person name="Leng X."/>
            <person name="Peng Y."/>
            <person name="Wang N."/>
            <person name="Wang Y."/>
            <person name="Ma Z."/>
            <person name="Xu X."/>
            <person name="Zhang F."/>
            <person name="Xue H."/>
            <person name="Zhong H."/>
            <person name="Wang Y."/>
            <person name="Zhang K."/>
            <person name="Velt A."/>
            <person name="Avia K."/>
            <person name="Holtgrawe D."/>
            <person name="Grimplet J."/>
            <person name="Matus J.T."/>
            <person name="Ware D."/>
            <person name="Wu X."/>
            <person name="Wang H."/>
            <person name="Liu C."/>
            <person name="Fang Y."/>
            <person name="Rustenholz C."/>
            <person name="Cheng Z."/>
            <person name="Xiao H."/>
            <person name="Zhou Y."/>
        </authorList>
    </citation>
    <scope>NUCLEOTIDE SEQUENCE [LARGE SCALE GENOMIC DNA]</scope>
    <source>
        <strain evidence="3">cv. Pinot noir / PN40024</strain>
        <tissue evidence="2">Leaf</tissue>
    </source>
</reference>
<dbReference type="Proteomes" id="UP001227230">
    <property type="component" value="Chromosome 18"/>
</dbReference>
<dbReference type="CDD" id="cd06257">
    <property type="entry name" value="DnaJ"/>
    <property type="match status" value="1"/>
</dbReference>
<gene>
    <name evidence="2" type="ORF">VitviT2T_027297</name>
</gene>
<dbReference type="Pfam" id="PF00226">
    <property type="entry name" value="DnaJ"/>
    <property type="match status" value="1"/>
</dbReference>
<accession>A0ABY9DRH1</accession>
<dbReference type="PROSITE" id="PS50076">
    <property type="entry name" value="DNAJ_2"/>
    <property type="match status" value="1"/>
</dbReference>
<dbReference type="Gene3D" id="1.10.287.110">
    <property type="entry name" value="DnaJ domain"/>
    <property type="match status" value="1"/>
</dbReference>
<keyword evidence="3" id="KW-1185">Reference proteome</keyword>
<dbReference type="InterPro" id="IPR018253">
    <property type="entry name" value="DnaJ_domain_CS"/>
</dbReference>
<dbReference type="SUPFAM" id="SSF46565">
    <property type="entry name" value="Chaperone J-domain"/>
    <property type="match status" value="1"/>
</dbReference>
<feature type="domain" description="J" evidence="1">
    <location>
        <begin position="136"/>
        <end position="201"/>
    </location>
</feature>
<dbReference type="PROSITE" id="PS00636">
    <property type="entry name" value="DNAJ_1"/>
    <property type="match status" value="1"/>
</dbReference>
<dbReference type="EMBL" id="CP126665">
    <property type="protein sequence ID" value="WKA09673.1"/>
    <property type="molecule type" value="Genomic_DNA"/>
</dbReference>
<organism evidence="2 3">
    <name type="scientific">Vitis vinifera</name>
    <name type="common">Grape</name>
    <dbReference type="NCBI Taxonomy" id="29760"/>
    <lineage>
        <taxon>Eukaryota</taxon>
        <taxon>Viridiplantae</taxon>
        <taxon>Streptophyta</taxon>
        <taxon>Embryophyta</taxon>
        <taxon>Tracheophyta</taxon>
        <taxon>Spermatophyta</taxon>
        <taxon>Magnoliopsida</taxon>
        <taxon>eudicotyledons</taxon>
        <taxon>Gunneridae</taxon>
        <taxon>Pentapetalae</taxon>
        <taxon>rosids</taxon>
        <taxon>Vitales</taxon>
        <taxon>Vitaceae</taxon>
        <taxon>Viteae</taxon>
        <taxon>Vitis</taxon>
    </lineage>
</organism>
<name>A0ABY9DRH1_VITVI</name>
<sequence length="254" mass="29728">MVCYFNDSGTTHIRSALIEEFSNEEKESKRRLILSNSHFYKEVVAREITQETTSRKFFTQIFPSIRGTPIRRYTQRQTDSVSSERRLSPSTYSISVSMMWDDWNNWDDDVSQPQEEPPPDSPLNFDFLSLLSKPKDYYGMLEVDYDATEDAIRSNFIRLALKWHPDKQKDPDNSTIRFQEINEAYQVLSDPAKRREYDKRKGLLHVYDYNMIEYLDRNKGLILTCNGLGIRHSICWGCKTAARSGGLEFTFVNV</sequence>
<dbReference type="InterPro" id="IPR001623">
    <property type="entry name" value="DnaJ_domain"/>
</dbReference>
<dbReference type="PANTHER" id="PTHR45504">
    <property type="entry name" value="CHAPERONE DNAJ-DOMAIN SUPERFAMILY PROTEIN"/>
    <property type="match status" value="1"/>
</dbReference>
<dbReference type="PANTHER" id="PTHR45504:SF3">
    <property type="entry name" value="CHAPERONE DNAJ-DOMAIN SUPERFAMILY PROTEIN"/>
    <property type="match status" value="1"/>
</dbReference>
<protein>
    <recommendedName>
        <fullName evidence="1">J domain-containing protein</fullName>
    </recommendedName>
</protein>
<dbReference type="InterPro" id="IPR036869">
    <property type="entry name" value="J_dom_sf"/>
</dbReference>
<evidence type="ECO:0000313" key="3">
    <source>
        <dbReference type="Proteomes" id="UP001227230"/>
    </source>
</evidence>
<evidence type="ECO:0000313" key="2">
    <source>
        <dbReference type="EMBL" id="WKA09673.1"/>
    </source>
</evidence>